<dbReference type="EMBL" id="MZ130485">
    <property type="protein sequence ID" value="QWM90094.1"/>
    <property type="molecule type" value="Genomic_DNA"/>
</dbReference>
<sequence>MNEVLKKSAELMLSADYKERFLAEYMQLKNRYEGLQKMVSNWDNGTLPFTPTCPREVYNFQLKAMKEYLDVLVIRAKIENIEL</sequence>
<dbReference type="InterPro" id="IPR054052">
    <property type="entry name" value="Y16Q-like"/>
</dbReference>
<keyword evidence="2" id="KW-1185">Reference proteome</keyword>
<dbReference type="RefSeq" id="YP_010359666.1">
    <property type="nucleotide sequence ID" value="NC_062775.1"/>
</dbReference>
<dbReference type="Proteomes" id="UP000827799">
    <property type="component" value="Segment"/>
</dbReference>
<evidence type="ECO:0000313" key="1">
    <source>
        <dbReference type="EMBL" id="QWM90094.1"/>
    </source>
</evidence>
<name>A0AAE7RVB6_9CAUD</name>
<protein>
    <submittedName>
        <fullName evidence="1">Phage protein</fullName>
    </submittedName>
</protein>
<dbReference type="GeneID" id="75691924"/>
<reference evidence="1 2" key="1">
    <citation type="submission" date="2021-04" db="EMBL/GenBank/DDBJ databases">
        <authorList>
            <person name="Shkoporov A.N."/>
            <person name="Stockdale S.R."/>
            <person name="Guerin E."/>
            <person name="Ross R.P."/>
            <person name="Hill C."/>
        </authorList>
    </citation>
    <scope>NUCLEOTIDE SEQUENCE [LARGE SCALE GENOMIC DNA]</scope>
    <source>
        <strain evidence="2">cr18_1</strain>
    </source>
</reference>
<proteinExistence type="predicted"/>
<evidence type="ECO:0000313" key="2">
    <source>
        <dbReference type="Proteomes" id="UP000827799"/>
    </source>
</evidence>
<accession>A0AAE7RVB6</accession>
<gene>
    <name evidence="1" type="primary">gp_22759</name>
</gene>
<dbReference type="Pfam" id="PF21825">
    <property type="entry name" value="crAss001_48"/>
    <property type="match status" value="1"/>
</dbReference>
<organism evidence="1 2">
    <name type="scientific">uncultured phage cr18_1</name>
    <dbReference type="NCBI Taxonomy" id="2986407"/>
    <lineage>
        <taxon>Viruses</taxon>
        <taxon>Duplodnaviria</taxon>
        <taxon>Heunggongvirae</taxon>
        <taxon>Uroviricota</taxon>
        <taxon>Caudoviricetes</taxon>
        <taxon>Crassvirales</taxon>
        <taxon>Steigviridae</taxon>
        <taxon>Asinivirinae</taxon>
        <taxon>Lebriduvirus</taxon>
        <taxon>Lebriduvirus gastrointestinalis</taxon>
    </lineage>
</organism>
<dbReference type="KEGG" id="vg:75691924"/>